<feature type="compositionally biased region" description="Polar residues" evidence="1">
    <location>
        <begin position="71"/>
        <end position="84"/>
    </location>
</feature>
<dbReference type="Pfam" id="PF07534">
    <property type="entry name" value="TLD"/>
    <property type="match status" value="1"/>
</dbReference>
<protein>
    <submittedName>
        <fullName evidence="4">Uncharacterized protein LOC108611065</fullName>
    </submittedName>
</protein>
<dbReference type="PANTHER" id="PTHR23354:SF108">
    <property type="entry name" value="RE10231P"/>
    <property type="match status" value="1"/>
</dbReference>
<keyword evidence="3" id="KW-1185">Reference proteome</keyword>
<accession>A0ABM1NVM2</accession>
<feature type="compositionally biased region" description="Polar residues" evidence="1">
    <location>
        <begin position="34"/>
        <end position="49"/>
    </location>
</feature>
<dbReference type="Proteomes" id="UP000694904">
    <property type="component" value="Chromosome 3"/>
</dbReference>
<name>A0ABM1NVM2_DROAR</name>
<dbReference type="InterPro" id="IPR006571">
    <property type="entry name" value="TLDc_dom"/>
</dbReference>
<organism evidence="3 4">
    <name type="scientific">Drosophila arizonae</name>
    <name type="common">Fruit fly</name>
    <dbReference type="NCBI Taxonomy" id="7263"/>
    <lineage>
        <taxon>Eukaryota</taxon>
        <taxon>Metazoa</taxon>
        <taxon>Ecdysozoa</taxon>
        <taxon>Arthropoda</taxon>
        <taxon>Hexapoda</taxon>
        <taxon>Insecta</taxon>
        <taxon>Pterygota</taxon>
        <taxon>Neoptera</taxon>
        <taxon>Endopterygota</taxon>
        <taxon>Diptera</taxon>
        <taxon>Brachycera</taxon>
        <taxon>Muscomorpha</taxon>
        <taxon>Ephydroidea</taxon>
        <taxon>Drosophilidae</taxon>
        <taxon>Drosophila</taxon>
    </lineage>
</organism>
<dbReference type="GeneID" id="108611065"/>
<evidence type="ECO:0000259" key="2">
    <source>
        <dbReference type="PROSITE" id="PS51886"/>
    </source>
</evidence>
<reference evidence="3" key="2">
    <citation type="journal article" date="2016" name="G3 (Bethesda)">
        <title>Genome Evolution in Three Species of Cactophilic Drosophila.</title>
        <authorList>
            <person name="Sanchez-Flores A."/>
            <person name="Penazola F."/>
            <person name="Carpinteyro-Ponce J."/>
            <person name="Nazario-Yepiz N."/>
            <person name="Abreu-Goodger C."/>
            <person name="Machado C.A."/>
            <person name="Markow T.A."/>
        </authorList>
    </citation>
    <scope>NUCLEOTIDE SEQUENCE [LARGE SCALE GENOMIC DNA]</scope>
</reference>
<evidence type="ECO:0000313" key="3">
    <source>
        <dbReference type="Proteomes" id="UP000694904"/>
    </source>
</evidence>
<feature type="compositionally biased region" description="Gly residues" evidence="1">
    <location>
        <begin position="55"/>
        <end position="65"/>
    </location>
</feature>
<reference evidence="4" key="3">
    <citation type="submission" date="2025-08" db="UniProtKB">
        <authorList>
            <consortium name="RefSeq"/>
        </authorList>
    </citation>
    <scope>IDENTIFICATION</scope>
    <source>
        <tissue evidence="4">Whole organism</tissue>
    </source>
</reference>
<sequence>MGNNVSAKAMPDGEGSEPPLDGGKHKNQQHHKSSIQSSNGNNNASDIVVSNSNSNGGGNGGGNGNGSNNSLKVQSQTQTMTRSASGADVTEKHLTQLVPVERLADILKEQTSAKYGINGIVSDVFVSQVFPGYTDLGHRLFQLMHVNSKATTKHLGVVAFRQQCERFLGIMDDTKVLESYIKMYAQVDNPDFIDKVGVTRLLHICYTIAMQHSGNAVLCRSINRTFESVTKSIFFSHDSLSLGFVCRWFEQNLIRPVLLVHKYCVHTLSTAYRGLEQQTQSCGLELQTPVIEQRNPFASADATDHNAQSVHMESLMPLSQAWLLAGALPPLYSKPRTITPPNSSNNSSAQSAVQIFKDKLSMMPSHWTLLYDSNEHGVGANRFLHHVLGYRGPTLVLLHTNDKQTYCIAAPSEWKETHLFVGSEGSCVIQLLPKFVILEKKPNILYLNTSIRGYPKGLRAGADPRKPIIAVDEHFENVDCKGIAAGLRSIEVWGCGDKSSRDVQLDIKKWQIKEAERQRTVKLTAADWMDHPDRYLLELGGRQNYNN</sequence>
<dbReference type="RefSeq" id="XP_017859008.1">
    <property type="nucleotide sequence ID" value="XM_018003519.1"/>
</dbReference>
<reference evidence="3" key="1">
    <citation type="journal article" date="1997" name="Nucleic Acids Res.">
        <title>tRNAscan-SE: a program for improved detection of transfer RNA genes in genomic sequence.</title>
        <authorList>
            <person name="Lowe T.M."/>
            <person name="Eddy S.R."/>
        </authorList>
    </citation>
    <scope>NUCLEOTIDE SEQUENCE [LARGE SCALE GENOMIC DNA]</scope>
</reference>
<feature type="region of interest" description="Disordered" evidence="1">
    <location>
        <begin position="1"/>
        <end position="88"/>
    </location>
</feature>
<dbReference type="PANTHER" id="PTHR23354">
    <property type="entry name" value="NUCLEOLAR PROTEIN 7/ESTROGEN RECEPTOR COACTIVATOR-RELATED"/>
    <property type="match status" value="1"/>
</dbReference>
<gene>
    <name evidence="4" type="primary">LOC108611065</name>
</gene>
<feature type="domain" description="TLDc" evidence="2">
    <location>
        <begin position="342"/>
        <end position="496"/>
    </location>
</feature>
<evidence type="ECO:0000256" key="1">
    <source>
        <dbReference type="SAM" id="MobiDB-lite"/>
    </source>
</evidence>
<proteinExistence type="predicted"/>
<dbReference type="SMART" id="SM00584">
    <property type="entry name" value="TLDc"/>
    <property type="match status" value="1"/>
</dbReference>
<dbReference type="PROSITE" id="PS51886">
    <property type="entry name" value="TLDC"/>
    <property type="match status" value="1"/>
</dbReference>
<evidence type="ECO:0000313" key="4">
    <source>
        <dbReference type="RefSeq" id="XP_017859008.1"/>
    </source>
</evidence>